<evidence type="ECO:0000313" key="12">
    <source>
        <dbReference type="Proteomes" id="UP001302349"/>
    </source>
</evidence>
<keyword evidence="2" id="KW-0813">Transport</keyword>
<keyword evidence="4" id="KW-0997">Cell inner membrane</keyword>
<dbReference type="PANTHER" id="PTHR35011:SF4">
    <property type="entry name" value="SLL1102 PROTEIN"/>
    <property type="match status" value="1"/>
</dbReference>
<feature type="domain" description="Tripartite ATP-independent periplasmic transporters DctQ component" evidence="10">
    <location>
        <begin position="29"/>
        <end position="161"/>
    </location>
</feature>
<feature type="transmembrane region" description="Helical" evidence="9">
    <location>
        <begin position="21"/>
        <end position="43"/>
    </location>
</feature>
<dbReference type="InterPro" id="IPR007387">
    <property type="entry name" value="TRAP_DctQ"/>
</dbReference>
<evidence type="ECO:0000256" key="3">
    <source>
        <dbReference type="ARBA" id="ARBA00022475"/>
    </source>
</evidence>
<evidence type="ECO:0000256" key="8">
    <source>
        <dbReference type="ARBA" id="ARBA00038436"/>
    </source>
</evidence>
<keyword evidence="7 9" id="KW-0472">Membrane</keyword>
<keyword evidence="3" id="KW-1003">Cell membrane</keyword>
<evidence type="ECO:0000256" key="7">
    <source>
        <dbReference type="ARBA" id="ARBA00023136"/>
    </source>
</evidence>
<dbReference type="Proteomes" id="UP001302349">
    <property type="component" value="Chromosome"/>
</dbReference>
<comment type="similarity">
    <text evidence="8">Belongs to the TRAP transporter small permease family.</text>
</comment>
<dbReference type="Pfam" id="PF04290">
    <property type="entry name" value="DctQ"/>
    <property type="match status" value="1"/>
</dbReference>
<feature type="transmembrane region" description="Helical" evidence="9">
    <location>
        <begin position="137"/>
        <end position="159"/>
    </location>
</feature>
<evidence type="ECO:0000256" key="5">
    <source>
        <dbReference type="ARBA" id="ARBA00022692"/>
    </source>
</evidence>
<feature type="transmembrane region" description="Helical" evidence="9">
    <location>
        <begin position="55"/>
        <end position="70"/>
    </location>
</feature>
<keyword evidence="5 9" id="KW-0812">Transmembrane</keyword>
<evidence type="ECO:0000256" key="4">
    <source>
        <dbReference type="ARBA" id="ARBA00022519"/>
    </source>
</evidence>
<evidence type="ECO:0000256" key="9">
    <source>
        <dbReference type="SAM" id="Phobius"/>
    </source>
</evidence>
<dbReference type="RefSeq" id="WP_317488537.1">
    <property type="nucleotide sequence ID" value="NZ_CP136051.1"/>
</dbReference>
<dbReference type="InterPro" id="IPR055348">
    <property type="entry name" value="DctQ"/>
</dbReference>
<keyword evidence="12" id="KW-1185">Reference proteome</keyword>
<keyword evidence="6 9" id="KW-1133">Transmembrane helix</keyword>
<comment type="subcellular location">
    <subcellularLocation>
        <location evidence="1">Cell inner membrane</location>
        <topology evidence="1">Multi-pass membrane protein</topology>
    </subcellularLocation>
</comment>
<dbReference type="EMBL" id="CP136051">
    <property type="protein sequence ID" value="WOK05782.1"/>
    <property type="molecule type" value="Genomic_DNA"/>
</dbReference>
<organism evidence="11 12">
    <name type="scientific">Imperialibacter roseus</name>
    <dbReference type="NCBI Taxonomy" id="1324217"/>
    <lineage>
        <taxon>Bacteria</taxon>
        <taxon>Pseudomonadati</taxon>
        <taxon>Bacteroidota</taxon>
        <taxon>Cytophagia</taxon>
        <taxon>Cytophagales</taxon>
        <taxon>Flammeovirgaceae</taxon>
        <taxon>Imperialibacter</taxon>
    </lineage>
</organism>
<name>A0ABZ0IQC7_9BACT</name>
<protein>
    <submittedName>
        <fullName evidence="11">TRAP transporter small permease subunit</fullName>
    </submittedName>
</protein>
<reference evidence="11 12" key="1">
    <citation type="journal article" date="2023" name="Microbiol. Resour. Announc.">
        <title>Complete Genome Sequence of Imperialibacter roseus strain P4T.</title>
        <authorList>
            <person name="Tizabi D.R."/>
            <person name="Bachvaroff T."/>
            <person name="Hill R.T."/>
        </authorList>
    </citation>
    <scope>NUCLEOTIDE SEQUENCE [LARGE SCALE GENOMIC DNA]</scope>
    <source>
        <strain evidence="11 12">P4T</strain>
    </source>
</reference>
<evidence type="ECO:0000259" key="10">
    <source>
        <dbReference type="Pfam" id="PF04290"/>
    </source>
</evidence>
<evidence type="ECO:0000256" key="1">
    <source>
        <dbReference type="ARBA" id="ARBA00004429"/>
    </source>
</evidence>
<feature type="transmembrane region" description="Helical" evidence="9">
    <location>
        <begin position="91"/>
        <end position="117"/>
    </location>
</feature>
<evidence type="ECO:0000313" key="11">
    <source>
        <dbReference type="EMBL" id="WOK05782.1"/>
    </source>
</evidence>
<evidence type="ECO:0000256" key="2">
    <source>
        <dbReference type="ARBA" id="ARBA00022448"/>
    </source>
</evidence>
<accession>A0ABZ0IQC7</accession>
<proteinExistence type="inferred from homology"/>
<sequence length="175" mass="19757">MHLLTTISEKIDALNEYSGRLISWLAGIMVLVFCFDVAMRYIFNVSFASVFELEWHFFAAIFLIGAGYTLKHDKHVRVDVFYGEMSAKKQAYVNLGGVLLFLLPICVVIIKTSLLFVYNSWIIRENSPDPGGLPARYIIKAFIPIGFSLLLLQGISLALKSLATILNRVNIKEHE</sequence>
<dbReference type="PANTHER" id="PTHR35011">
    <property type="entry name" value="2,3-DIKETO-L-GULONATE TRAP TRANSPORTER SMALL PERMEASE PROTEIN YIAM"/>
    <property type="match status" value="1"/>
</dbReference>
<gene>
    <name evidence="11" type="ORF">RT717_22160</name>
</gene>
<evidence type="ECO:0000256" key="6">
    <source>
        <dbReference type="ARBA" id="ARBA00022989"/>
    </source>
</evidence>